<dbReference type="Proteomes" id="UP001558613">
    <property type="component" value="Unassembled WGS sequence"/>
</dbReference>
<protein>
    <submittedName>
        <fullName evidence="2">Uncharacterized protein</fullName>
    </submittedName>
</protein>
<accession>A0ABR3LWR2</accession>
<gene>
    <name evidence="2" type="ORF">QQF64_012495</name>
</gene>
<feature type="region of interest" description="Disordered" evidence="1">
    <location>
        <begin position="42"/>
        <end position="80"/>
    </location>
</feature>
<dbReference type="EMBL" id="JAYMGO010000018">
    <property type="protein sequence ID" value="KAL1256950.1"/>
    <property type="molecule type" value="Genomic_DNA"/>
</dbReference>
<sequence>MSDVCYFLWSGVLGSREIRLFHMIHSPKRVRVFINERGSPQRVKPIRSADGSHLQQSVLGSSASHVLHHQSNSEAVDPEK</sequence>
<evidence type="ECO:0000256" key="1">
    <source>
        <dbReference type="SAM" id="MobiDB-lite"/>
    </source>
</evidence>
<proteinExistence type="predicted"/>
<keyword evidence="3" id="KW-1185">Reference proteome</keyword>
<reference evidence="2 3" key="1">
    <citation type="submission" date="2023-09" db="EMBL/GenBank/DDBJ databases">
        <authorList>
            <person name="Wang M."/>
        </authorList>
    </citation>
    <scope>NUCLEOTIDE SEQUENCE [LARGE SCALE GENOMIC DNA]</scope>
    <source>
        <strain evidence="2">GT-2023</strain>
        <tissue evidence="2">Liver</tissue>
    </source>
</reference>
<comment type="caution">
    <text evidence="2">The sequence shown here is derived from an EMBL/GenBank/DDBJ whole genome shotgun (WGS) entry which is preliminary data.</text>
</comment>
<feature type="compositionally biased region" description="Polar residues" evidence="1">
    <location>
        <begin position="53"/>
        <end position="74"/>
    </location>
</feature>
<organism evidence="2 3">
    <name type="scientific">Cirrhinus molitorella</name>
    <name type="common">mud carp</name>
    <dbReference type="NCBI Taxonomy" id="172907"/>
    <lineage>
        <taxon>Eukaryota</taxon>
        <taxon>Metazoa</taxon>
        <taxon>Chordata</taxon>
        <taxon>Craniata</taxon>
        <taxon>Vertebrata</taxon>
        <taxon>Euteleostomi</taxon>
        <taxon>Actinopterygii</taxon>
        <taxon>Neopterygii</taxon>
        <taxon>Teleostei</taxon>
        <taxon>Ostariophysi</taxon>
        <taxon>Cypriniformes</taxon>
        <taxon>Cyprinidae</taxon>
        <taxon>Labeoninae</taxon>
        <taxon>Labeonini</taxon>
        <taxon>Cirrhinus</taxon>
    </lineage>
</organism>
<evidence type="ECO:0000313" key="2">
    <source>
        <dbReference type="EMBL" id="KAL1256950.1"/>
    </source>
</evidence>
<evidence type="ECO:0000313" key="3">
    <source>
        <dbReference type="Proteomes" id="UP001558613"/>
    </source>
</evidence>
<name>A0ABR3LWR2_9TELE</name>